<dbReference type="VEuPathDB" id="VectorBase:AFUN019812"/>
<evidence type="ECO:0000313" key="1">
    <source>
        <dbReference type="EnsemblMetazoa" id="AFUN019812-PA"/>
    </source>
</evidence>
<dbReference type="EnsemblMetazoa" id="AFUN019812-RA">
    <property type="protein sequence ID" value="AFUN019812-PA"/>
    <property type="gene ID" value="AFUN019812"/>
</dbReference>
<name>A0A4Y0BIH0_ANOFN</name>
<reference evidence="1" key="1">
    <citation type="submission" date="2020-05" db="UniProtKB">
        <authorList>
            <consortium name="EnsemblMetazoa"/>
        </authorList>
    </citation>
    <scope>IDENTIFICATION</scope>
    <source>
        <strain evidence="1">FUMOZ</strain>
    </source>
</reference>
<proteinExistence type="predicted"/>
<sequence length="84" mass="8867">MKQSQRARCAPLRIVPNGSLTSTFLVGHESGILITCPSHLILPALITVRISAPPNSSASSSSALLVHTAKNSLFENSECIGVLR</sequence>
<dbReference type="AlphaFoldDB" id="A0A4Y0BIH0"/>
<accession>A0A4Y0BIH0</accession>
<organism evidence="1">
    <name type="scientific">Anopheles funestus</name>
    <name type="common">African malaria mosquito</name>
    <dbReference type="NCBI Taxonomy" id="62324"/>
    <lineage>
        <taxon>Eukaryota</taxon>
        <taxon>Metazoa</taxon>
        <taxon>Ecdysozoa</taxon>
        <taxon>Arthropoda</taxon>
        <taxon>Hexapoda</taxon>
        <taxon>Insecta</taxon>
        <taxon>Pterygota</taxon>
        <taxon>Neoptera</taxon>
        <taxon>Endopterygota</taxon>
        <taxon>Diptera</taxon>
        <taxon>Nematocera</taxon>
        <taxon>Culicoidea</taxon>
        <taxon>Culicidae</taxon>
        <taxon>Anophelinae</taxon>
        <taxon>Anopheles</taxon>
    </lineage>
</organism>
<protein>
    <submittedName>
        <fullName evidence="1">Uncharacterized protein</fullName>
    </submittedName>
</protein>